<keyword evidence="2" id="KW-1185">Reference proteome</keyword>
<evidence type="ECO:0000313" key="1">
    <source>
        <dbReference type="EMBL" id="KAJ8649207.1"/>
    </source>
</evidence>
<comment type="caution">
    <text evidence="1">The sequence shown here is derived from an EMBL/GenBank/DDBJ whole genome shotgun (WGS) entry which is preliminary data.</text>
</comment>
<accession>A0ACC2MTW3</accession>
<evidence type="ECO:0000313" key="2">
    <source>
        <dbReference type="Proteomes" id="UP001234297"/>
    </source>
</evidence>
<protein>
    <submittedName>
        <fullName evidence="1">Uncharacterized protein</fullName>
    </submittedName>
</protein>
<organism evidence="1 2">
    <name type="scientific">Persea americana</name>
    <name type="common">Avocado</name>
    <dbReference type="NCBI Taxonomy" id="3435"/>
    <lineage>
        <taxon>Eukaryota</taxon>
        <taxon>Viridiplantae</taxon>
        <taxon>Streptophyta</taxon>
        <taxon>Embryophyta</taxon>
        <taxon>Tracheophyta</taxon>
        <taxon>Spermatophyta</taxon>
        <taxon>Magnoliopsida</taxon>
        <taxon>Magnoliidae</taxon>
        <taxon>Laurales</taxon>
        <taxon>Lauraceae</taxon>
        <taxon>Persea</taxon>
    </lineage>
</organism>
<dbReference type="Proteomes" id="UP001234297">
    <property type="component" value="Chromosome 1"/>
</dbReference>
<proteinExistence type="predicted"/>
<sequence>MVSSRPWVTDDQSIVPKPTFFFGDVVPDDSTYQMRCFQFSYAADGEERTISARSTFDRTISIMSLSSTCSEREDPPSWVKRTNVIKTRVFVGGPSGYAEKSSARMDILMPASGYQGSDHPSVDLRLLGLGVILKEAEIFDAVRAFRQTVVFSNEAFMAMLESFLPQTNTFIATNGEIGFSLKELSVISRLPILGKLYEEFMPIDSVLEEQSEEFRLLYFQLVSFYDFLEEKEGFKVRCSSW</sequence>
<name>A0ACC2MTW3_PERAE</name>
<gene>
    <name evidence="1" type="ORF">MRB53_002230</name>
</gene>
<dbReference type="EMBL" id="CM056809">
    <property type="protein sequence ID" value="KAJ8649207.1"/>
    <property type="molecule type" value="Genomic_DNA"/>
</dbReference>
<reference evidence="1 2" key="1">
    <citation type="journal article" date="2022" name="Hortic Res">
        <title>A haplotype resolved chromosomal level avocado genome allows analysis of novel avocado genes.</title>
        <authorList>
            <person name="Nath O."/>
            <person name="Fletcher S.J."/>
            <person name="Hayward A."/>
            <person name="Shaw L.M."/>
            <person name="Masouleh A.K."/>
            <person name="Furtado A."/>
            <person name="Henry R.J."/>
            <person name="Mitter N."/>
        </authorList>
    </citation>
    <scope>NUCLEOTIDE SEQUENCE [LARGE SCALE GENOMIC DNA]</scope>
    <source>
        <strain evidence="2">cv. Hass</strain>
    </source>
</reference>